<evidence type="ECO:0000256" key="1">
    <source>
        <dbReference type="SAM" id="MobiDB-lite"/>
    </source>
</evidence>
<accession>A0A401QF67</accession>
<dbReference type="OrthoDB" id="9047213at2759"/>
<protein>
    <submittedName>
        <fullName evidence="2">Uncharacterized protein</fullName>
    </submittedName>
</protein>
<proteinExistence type="predicted"/>
<dbReference type="Proteomes" id="UP000288216">
    <property type="component" value="Unassembled WGS sequence"/>
</dbReference>
<organism evidence="2 3">
    <name type="scientific">Scyliorhinus torazame</name>
    <name type="common">Cloudy catshark</name>
    <name type="synonym">Catulus torazame</name>
    <dbReference type="NCBI Taxonomy" id="75743"/>
    <lineage>
        <taxon>Eukaryota</taxon>
        <taxon>Metazoa</taxon>
        <taxon>Chordata</taxon>
        <taxon>Craniata</taxon>
        <taxon>Vertebrata</taxon>
        <taxon>Chondrichthyes</taxon>
        <taxon>Elasmobranchii</taxon>
        <taxon>Galeomorphii</taxon>
        <taxon>Galeoidea</taxon>
        <taxon>Carcharhiniformes</taxon>
        <taxon>Scyliorhinidae</taxon>
        <taxon>Scyliorhinus</taxon>
    </lineage>
</organism>
<sequence length="132" mass="14499">MYELKEPYEGVNYAINRLPLPSDGPGLQSNSEPPRPAALSWQAAIDAARQAKAAANMNSTTESNNAAAQRKRQQFAKSKKQQGSTVNNRPARALFCLNLNNPIRRACISIVEWKYPFPLLLVMHAMCAGASI</sequence>
<dbReference type="EMBL" id="BFAA01056809">
    <property type="protein sequence ID" value="GCB84016.1"/>
    <property type="molecule type" value="Genomic_DNA"/>
</dbReference>
<evidence type="ECO:0000313" key="3">
    <source>
        <dbReference type="Proteomes" id="UP000288216"/>
    </source>
</evidence>
<comment type="caution">
    <text evidence="2">The sequence shown here is derived from an EMBL/GenBank/DDBJ whole genome shotgun (WGS) entry which is preliminary data.</text>
</comment>
<dbReference type="STRING" id="75743.A0A401QF67"/>
<keyword evidence="3" id="KW-1185">Reference proteome</keyword>
<gene>
    <name evidence="2" type="ORF">scyTo_0024809</name>
</gene>
<name>A0A401QF67_SCYTO</name>
<evidence type="ECO:0000313" key="2">
    <source>
        <dbReference type="EMBL" id="GCB84016.1"/>
    </source>
</evidence>
<reference evidence="2 3" key="1">
    <citation type="journal article" date="2018" name="Nat. Ecol. Evol.">
        <title>Shark genomes provide insights into elasmobranch evolution and the origin of vertebrates.</title>
        <authorList>
            <person name="Hara Y"/>
            <person name="Yamaguchi K"/>
            <person name="Onimaru K"/>
            <person name="Kadota M"/>
            <person name="Koyanagi M"/>
            <person name="Keeley SD"/>
            <person name="Tatsumi K"/>
            <person name="Tanaka K"/>
            <person name="Motone F"/>
            <person name="Kageyama Y"/>
            <person name="Nozu R"/>
            <person name="Adachi N"/>
            <person name="Nishimura O"/>
            <person name="Nakagawa R"/>
            <person name="Tanegashima C"/>
            <person name="Kiyatake I"/>
            <person name="Matsumoto R"/>
            <person name="Murakumo K"/>
            <person name="Nishida K"/>
            <person name="Terakita A"/>
            <person name="Kuratani S"/>
            <person name="Sato K"/>
            <person name="Hyodo S Kuraku.S."/>
        </authorList>
    </citation>
    <scope>NUCLEOTIDE SEQUENCE [LARGE SCALE GENOMIC DNA]</scope>
</reference>
<dbReference type="AlphaFoldDB" id="A0A401QF67"/>
<feature type="compositionally biased region" description="Basic residues" evidence="1">
    <location>
        <begin position="69"/>
        <end position="80"/>
    </location>
</feature>
<feature type="region of interest" description="Disordered" evidence="1">
    <location>
        <begin position="52"/>
        <end position="86"/>
    </location>
</feature>